<feature type="region of interest" description="Disordered" evidence="1">
    <location>
        <begin position="1"/>
        <end position="26"/>
    </location>
</feature>
<name>A0ABN9RAL5_9DINO</name>
<accession>A0ABN9RAL5</accession>
<dbReference type="EMBL" id="CAUYUJ010006058">
    <property type="protein sequence ID" value="CAK0815971.1"/>
    <property type="molecule type" value="Genomic_DNA"/>
</dbReference>
<dbReference type="Proteomes" id="UP001189429">
    <property type="component" value="Unassembled WGS sequence"/>
</dbReference>
<gene>
    <name evidence="2" type="ORF">PCOR1329_LOCUS19081</name>
</gene>
<protein>
    <submittedName>
        <fullName evidence="2">Uncharacterized protein</fullName>
    </submittedName>
</protein>
<proteinExistence type="predicted"/>
<feature type="compositionally biased region" description="Low complexity" evidence="1">
    <location>
        <begin position="7"/>
        <end position="19"/>
    </location>
</feature>
<organism evidence="2 3">
    <name type="scientific">Prorocentrum cordatum</name>
    <dbReference type="NCBI Taxonomy" id="2364126"/>
    <lineage>
        <taxon>Eukaryota</taxon>
        <taxon>Sar</taxon>
        <taxon>Alveolata</taxon>
        <taxon>Dinophyceae</taxon>
        <taxon>Prorocentrales</taxon>
        <taxon>Prorocentraceae</taxon>
        <taxon>Prorocentrum</taxon>
    </lineage>
</organism>
<evidence type="ECO:0000313" key="3">
    <source>
        <dbReference type="Proteomes" id="UP001189429"/>
    </source>
</evidence>
<evidence type="ECO:0000256" key="1">
    <source>
        <dbReference type="SAM" id="MobiDB-lite"/>
    </source>
</evidence>
<sequence>MGGAKFPVEAEAPTEAAPPMKQASAMGTAAYDEDEFREATKGLSERQSLVLAVVDGIVEGNVDVSLSEVLRLLDGMGVPHVPQGPRLVRDRVAFLRKRRALLRCSSE</sequence>
<keyword evidence="3" id="KW-1185">Reference proteome</keyword>
<reference evidence="2" key="1">
    <citation type="submission" date="2023-10" db="EMBL/GenBank/DDBJ databases">
        <authorList>
            <person name="Chen Y."/>
            <person name="Shah S."/>
            <person name="Dougan E. K."/>
            <person name="Thang M."/>
            <person name="Chan C."/>
        </authorList>
    </citation>
    <scope>NUCLEOTIDE SEQUENCE [LARGE SCALE GENOMIC DNA]</scope>
</reference>
<comment type="caution">
    <text evidence="2">The sequence shown here is derived from an EMBL/GenBank/DDBJ whole genome shotgun (WGS) entry which is preliminary data.</text>
</comment>
<evidence type="ECO:0000313" key="2">
    <source>
        <dbReference type="EMBL" id="CAK0815971.1"/>
    </source>
</evidence>